<organism evidence="2 3">
    <name type="scientific">Sphingobacterium spiritivorum</name>
    <name type="common">Flavobacterium spiritivorum</name>
    <dbReference type="NCBI Taxonomy" id="258"/>
    <lineage>
        <taxon>Bacteria</taxon>
        <taxon>Pseudomonadati</taxon>
        <taxon>Bacteroidota</taxon>
        <taxon>Sphingobacteriia</taxon>
        <taxon>Sphingobacteriales</taxon>
        <taxon>Sphingobacteriaceae</taxon>
        <taxon>Sphingobacterium</taxon>
    </lineage>
</organism>
<protein>
    <submittedName>
        <fullName evidence="2">Uncharacterized protein</fullName>
    </submittedName>
</protein>
<evidence type="ECO:0000313" key="2">
    <source>
        <dbReference type="EMBL" id="SUJ30896.1"/>
    </source>
</evidence>
<dbReference type="Proteomes" id="UP000254893">
    <property type="component" value="Unassembled WGS sequence"/>
</dbReference>
<reference evidence="2 3" key="1">
    <citation type="submission" date="2018-06" db="EMBL/GenBank/DDBJ databases">
        <authorList>
            <consortium name="Pathogen Informatics"/>
            <person name="Doyle S."/>
        </authorList>
    </citation>
    <scope>NUCLEOTIDE SEQUENCE [LARGE SCALE GENOMIC DNA]</scope>
    <source>
        <strain evidence="2 3">NCTC11388</strain>
    </source>
</reference>
<feature type="transmembrane region" description="Helical" evidence="1">
    <location>
        <begin position="74"/>
        <end position="93"/>
    </location>
</feature>
<proteinExistence type="predicted"/>
<dbReference type="RefSeq" id="WP_115171961.1">
    <property type="nucleotide sequence ID" value="NZ_UGYW01000002.1"/>
</dbReference>
<name>A0A380CXF0_SPHSI</name>
<keyword evidence="1" id="KW-0812">Transmembrane</keyword>
<keyword evidence="1" id="KW-1133">Transmembrane helix</keyword>
<accession>A0A380CXF0</accession>
<feature type="transmembrane region" description="Helical" evidence="1">
    <location>
        <begin position="42"/>
        <end position="62"/>
    </location>
</feature>
<evidence type="ECO:0000256" key="1">
    <source>
        <dbReference type="SAM" id="Phobius"/>
    </source>
</evidence>
<gene>
    <name evidence="2" type="ORF">NCTC11388_04892</name>
</gene>
<sequence>MEEVPSNKQKHKKIQKALLCALGITVVYGIIIYFIPKGGLDGLGYLLFTPVVFIGGFLFYYIFDYFKSIHKLPWLFSVSGILLLFTLYNSGLWNLDIWLRNLFHSGKLPSLYAGYQDINQPALKFGSRTIALLYESEERIDHYLTSNNDLIIKREKKGEENSDHRFTVYEFTKLNPSGNISGTYNYIQHDYKDQEVLFEGYLINADKAYYKTWPLDGDTSRKTISIQNEHLDWDEGRQIELYRRIQGDASVFYTDYDHSLRREGEETIYFQKIVYKIGEDWFIFFENLNEDKKGYPYVRSRGKTINNIFGHLAENGLDWVDNVSTNIESQYFEKLKLTRLTHIIGGNTPASKSDEWLGYLYTNLTVGKDTLKFKDEFYLDEEWKQSPVTINGQLFGTLSRPDNDFFTTYLYFENKNLHYKLFTNSLRKLYIIK</sequence>
<feature type="transmembrane region" description="Helical" evidence="1">
    <location>
        <begin position="17"/>
        <end position="36"/>
    </location>
</feature>
<evidence type="ECO:0000313" key="3">
    <source>
        <dbReference type="Proteomes" id="UP000254893"/>
    </source>
</evidence>
<keyword evidence="1" id="KW-0472">Membrane</keyword>
<dbReference type="EMBL" id="UGYW01000002">
    <property type="protein sequence ID" value="SUJ30896.1"/>
    <property type="molecule type" value="Genomic_DNA"/>
</dbReference>
<dbReference type="AlphaFoldDB" id="A0A380CXF0"/>